<sequence>MNFRHGQMLRGEINNFSRKHTQRVPLREHPLFSNNGNMDNSFCTDIVNVECNSISRKDCVGRIPLSELPYLKEKVMNENSSLNKCNDVPPKKKKSMLRHGSDKENLVVKGNQKTSATSFADFTKAKQKVEKRKQVSKCLGTKDPVDNFGTPIIESSTHINNETIEVNVVAPRKSIKRNITDSISDISQVLFSNDAEQPQQPHFNDTEFTEIEHSHILGYDTTDAEFFSDDGSESGSTINENSSNECDFDEANNSTTTSVPADYATLGPPSEKCQFCEAYMWKEERVNKQVKNGAPLFSTCCRKAGMVSSTASEFDISITSQFCKNVRIQAFIPGSVSEEIEQKIEVGKCYTFSNFTIKEYKAEDKYRCVRMDKQLIFSKHTDVRELDEHELIIEKNGFDFFDLNDLGSLAHQNVYLTDAMGVIHTPQTLRKFLNVKGQEQVQKKFELTDGRTTVRVTLWDAFAENFEEALSKVTDLPPMFILASVKVSEWKAFYLNYNHHSVTVMRKMLSKPIFSQHNFTGETREINKLHTVADIKNLGRDYNLGNPRNPNPYK</sequence>
<evidence type="ECO:0000313" key="2">
    <source>
        <dbReference type="EMBL" id="KAK1384736.1"/>
    </source>
</evidence>
<feature type="compositionally biased region" description="Polar residues" evidence="1">
    <location>
        <begin position="233"/>
        <end position="255"/>
    </location>
</feature>
<protein>
    <recommendedName>
        <fullName evidence="4">Replication protein A1</fullName>
    </recommendedName>
</protein>
<dbReference type="SUPFAM" id="SSF50249">
    <property type="entry name" value="Nucleic acid-binding proteins"/>
    <property type="match status" value="1"/>
</dbReference>
<evidence type="ECO:0008006" key="4">
    <source>
        <dbReference type="Google" id="ProtNLM"/>
    </source>
</evidence>
<evidence type="ECO:0000313" key="3">
    <source>
        <dbReference type="Proteomes" id="UP001237642"/>
    </source>
</evidence>
<feature type="region of interest" description="Disordered" evidence="1">
    <location>
        <begin position="228"/>
        <end position="255"/>
    </location>
</feature>
<dbReference type="Gene3D" id="2.40.50.140">
    <property type="entry name" value="Nucleic acid-binding proteins"/>
    <property type="match status" value="2"/>
</dbReference>
<keyword evidence="3" id="KW-1185">Reference proteome</keyword>
<feature type="region of interest" description="Disordered" evidence="1">
    <location>
        <begin position="81"/>
        <end position="100"/>
    </location>
</feature>
<dbReference type="EMBL" id="JAUIZM010000005">
    <property type="protein sequence ID" value="KAK1384736.1"/>
    <property type="molecule type" value="Genomic_DNA"/>
</dbReference>
<organism evidence="2 3">
    <name type="scientific">Heracleum sosnowskyi</name>
    <dbReference type="NCBI Taxonomy" id="360622"/>
    <lineage>
        <taxon>Eukaryota</taxon>
        <taxon>Viridiplantae</taxon>
        <taxon>Streptophyta</taxon>
        <taxon>Embryophyta</taxon>
        <taxon>Tracheophyta</taxon>
        <taxon>Spermatophyta</taxon>
        <taxon>Magnoliopsida</taxon>
        <taxon>eudicotyledons</taxon>
        <taxon>Gunneridae</taxon>
        <taxon>Pentapetalae</taxon>
        <taxon>asterids</taxon>
        <taxon>campanulids</taxon>
        <taxon>Apiales</taxon>
        <taxon>Apiaceae</taxon>
        <taxon>Apioideae</taxon>
        <taxon>apioid superclade</taxon>
        <taxon>Tordylieae</taxon>
        <taxon>Tordyliinae</taxon>
        <taxon>Heracleum</taxon>
    </lineage>
</organism>
<accession>A0AAD8MTL8</accession>
<comment type="caution">
    <text evidence="2">The sequence shown here is derived from an EMBL/GenBank/DDBJ whole genome shotgun (WGS) entry which is preliminary data.</text>
</comment>
<reference evidence="2" key="2">
    <citation type="submission" date="2023-05" db="EMBL/GenBank/DDBJ databases">
        <authorList>
            <person name="Schelkunov M.I."/>
        </authorList>
    </citation>
    <scope>NUCLEOTIDE SEQUENCE</scope>
    <source>
        <strain evidence="2">Hsosn_3</strain>
        <tissue evidence="2">Leaf</tissue>
    </source>
</reference>
<proteinExistence type="predicted"/>
<evidence type="ECO:0000256" key="1">
    <source>
        <dbReference type="SAM" id="MobiDB-lite"/>
    </source>
</evidence>
<name>A0AAD8MTL8_9APIA</name>
<dbReference type="AlphaFoldDB" id="A0AAD8MTL8"/>
<dbReference type="Proteomes" id="UP001237642">
    <property type="component" value="Unassembled WGS sequence"/>
</dbReference>
<gene>
    <name evidence="2" type="ORF">POM88_022471</name>
</gene>
<reference evidence="2" key="1">
    <citation type="submission" date="2023-02" db="EMBL/GenBank/DDBJ databases">
        <title>Genome of toxic invasive species Heracleum sosnowskyi carries increased number of genes despite the absence of recent whole-genome duplications.</title>
        <authorList>
            <person name="Schelkunov M."/>
            <person name="Shtratnikova V."/>
            <person name="Makarenko M."/>
            <person name="Klepikova A."/>
            <person name="Omelchenko D."/>
            <person name="Novikova G."/>
            <person name="Obukhova E."/>
            <person name="Bogdanov V."/>
            <person name="Penin A."/>
            <person name="Logacheva M."/>
        </authorList>
    </citation>
    <scope>NUCLEOTIDE SEQUENCE</scope>
    <source>
        <strain evidence="2">Hsosn_3</strain>
        <tissue evidence="2">Leaf</tissue>
    </source>
</reference>
<dbReference type="InterPro" id="IPR012340">
    <property type="entry name" value="NA-bd_OB-fold"/>
</dbReference>